<dbReference type="InterPro" id="IPR006311">
    <property type="entry name" value="TAT_signal"/>
</dbReference>
<dbReference type="InterPro" id="IPR050463">
    <property type="entry name" value="Gfo/Idh/MocA_oxidrdct_glycsds"/>
</dbReference>
<dbReference type="SUPFAM" id="SSF51735">
    <property type="entry name" value="NAD(P)-binding Rossmann-fold domains"/>
    <property type="match status" value="1"/>
</dbReference>
<gene>
    <name evidence="3" type="ORF">METZ01_LOCUS169851</name>
</gene>
<organism evidence="3">
    <name type="scientific">marine metagenome</name>
    <dbReference type="NCBI Taxonomy" id="408172"/>
    <lineage>
        <taxon>unclassified sequences</taxon>
        <taxon>metagenomes</taxon>
        <taxon>ecological metagenomes</taxon>
    </lineage>
</organism>
<dbReference type="Gene3D" id="3.40.50.720">
    <property type="entry name" value="NAD(P)-binding Rossmann-like Domain"/>
    <property type="match status" value="1"/>
</dbReference>
<reference evidence="3" key="1">
    <citation type="submission" date="2018-05" db="EMBL/GenBank/DDBJ databases">
        <authorList>
            <person name="Lanie J.A."/>
            <person name="Ng W.-L."/>
            <person name="Kazmierczak K.M."/>
            <person name="Andrzejewski T.M."/>
            <person name="Davidsen T.M."/>
            <person name="Wayne K.J."/>
            <person name="Tettelin H."/>
            <person name="Glass J.I."/>
            <person name="Rusch D."/>
            <person name="Podicherti R."/>
            <person name="Tsui H.-C.T."/>
            <person name="Winkler M.E."/>
        </authorList>
    </citation>
    <scope>NUCLEOTIDE SEQUENCE</scope>
</reference>
<name>A0A382BUV2_9ZZZZ</name>
<dbReference type="Gene3D" id="3.30.360.10">
    <property type="entry name" value="Dihydrodipicolinate Reductase, domain 2"/>
    <property type="match status" value="1"/>
</dbReference>
<dbReference type="InterPro" id="IPR000683">
    <property type="entry name" value="Gfo/Idh/MocA-like_OxRdtase_N"/>
</dbReference>
<evidence type="ECO:0008006" key="4">
    <source>
        <dbReference type="Google" id="ProtNLM"/>
    </source>
</evidence>
<dbReference type="PANTHER" id="PTHR43818:SF5">
    <property type="entry name" value="OXIDOREDUCTASE FAMILY PROTEIN"/>
    <property type="match status" value="1"/>
</dbReference>
<evidence type="ECO:0000313" key="3">
    <source>
        <dbReference type="EMBL" id="SVB16997.1"/>
    </source>
</evidence>
<dbReference type="InterPro" id="IPR043906">
    <property type="entry name" value="Gfo/Idh/MocA_OxRdtase_bact_C"/>
</dbReference>
<feature type="domain" description="Gfo/Idh/MocA-like oxidoreductase N-terminal" evidence="1">
    <location>
        <begin position="44"/>
        <end position="162"/>
    </location>
</feature>
<dbReference type="PANTHER" id="PTHR43818">
    <property type="entry name" value="BCDNA.GH03377"/>
    <property type="match status" value="1"/>
</dbReference>
<feature type="non-terminal residue" evidence="3">
    <location>
        <position position="356"/>
    </location>
</feature>
<dbReference type="AlphaFoldDB" id="A0A382BUV2"/>
<proteinExistence type="predicted"/>
<dbReference type="Pfam" id="PF19051">
    <property type="entry name" value="GFO_IDH_MocA_C2"/>
    <property type="match status" value="1"/>
</dbReference>
<dbReference type="GO" id="GO:0000166">
    <property type="term" value="F:nucleotide binding"/>
    <property type="evidence" value="ECO:0007669"/>
    <property type="project" value="InterPro"/>
</dbReference>
<evidence type="ECO:0000259" key="2">
    <source>
        <dbReference type="Pfam" id="PF19051"/>
    </source>
</evidence>
<sequence>MKTYQSRRRFILQSGKLVAASAAATVTGPFLLSAEKGSPNERVRFGAIGVGGRGTSDANAARRFADVVGVCDLDTQRIERVIKGFRAQDTAKGYQDYRKLLDRKDIDFVTIGTTDHWHTRVAIHAMQAGKDVYCEKPLTLTIDEGKQICKVVKETGRVFQVGTQQRSEMGQKFLQAIGIIREGRIGKVKKVTCNIGGGPQGGPFKKSDPPANIDWNTWLGQAPLVDYIKERCHYQFRWWYEYSGGKMTDWGAHHVDIAQWALDQNGDGQGPLSIDPIIGDHPVPLKNGMPTKDNHYNTSHNFHIRCGFPDGVEMNIVSRSPEGNGILFEGSKGKLLVSRGKLKGDAVNDLKEKPLA</sequence>
<protein>
    <recommendedName>
        <fullName evidence="4">Gfo/Idh/MocA-like oxidoreductase N-terminal domain-containing protein</fullName>
    </recommendedName>
</protein>
<dbReference type="SUPFAM" id="SSF55347">
    <property type="entry name" value="Glyceraldehyde-3-phosphate dehydrogenase-like, C-terminal domain"/>
    <property type="match status" value="1"/>
</dbReference>
<feature type="domain" description="Gfo/Idh/MocA-like oxidoreductase bacterial type C-terminal" evidence="2">
    <location>
        <begin position="207"/>
        <end position="335"/>
    </location>
</feature>
<dbReference type="PROSITE" id="PS51318">
    <property type="entry name" value="TAT"/>
    <property type="match status" value="1"/>
</dbReference>
<dbReference type="InterPro" id="IPR036291">
    <property type="entry name" value="NAD(P)-bd_dom_sf"/>
</dbReference>
<dbReference type="Pfam" id="PF01408">
    <property type="entry name" value="GFO_IDH_MocA"/>
    <property type="match status" value="1"/>
</dbReference>
<evidence type="ECO:0000259" key="1">
    <source>
        <dbReference type="Pfam" id="PF01408"/>
    </source>
</evidence>
<dbReference type="EMBL" id="UINC01031250">
    <property type="protein sequence ID" value="SVB16997.1"/>
    <property type="molecule type" value="Genomic_DNA"/>
</dbReference>
<accession>A0A382BUV2</accession>